<name>A0A540VH71_9CHLR</name>
<reference evidence="1 2" key="1">
    <citation type="submission" date="2019-06" db="EMBL/GenBank/DDBJ databases">
        <title>Genome sequence of Litorilinea aerophila BAA-2444.</title>
        <authorList>
            <person name="Maclea K.S."/>
            <person name="Maurais E.G."/>
            <person name="Iannazzi L.C."/>
        </authorList>
    </citation>
    <scope>NUCLEOTIDE SEQUENCE [LARGE SCALE GENOMIC DNA]</scope>
    <source>
        <strain evidence="1 2">ATCC BAA-2444</strain>
    </source>
</reference>
<sequence>MECRVGCGACCIAPSISSPIPGMPNGKPAGVRCVQLTEDNRCKLYGKPERPAVCVRLRPSAEMCGTSAEEAYRNLIQLEWMTAPEEPLLPRAGAGREIARR</sequence>
<gene>
    <name evidence="1" type="ORF">FKZ61_08490</name>
</gene>
<dbReference type="InParanoid" id="A0A540VH71"/>
<accession>A0A540VH71</accession>
<dbReference type="InterPro" id="IPR052572">
    <property type="entry name" value="UPF0153_domain"/>
</dbReference>
<dbReference type="PANTHER" id="PTHR36931:SF1">
    <property type="entry name" value="UPF0153 PROTEIN YEIW"/>
    <property type="match status" value="1"/>
</dbReference>
<dbReference type="RefSeq" id="WP_141609669.1">
    <property type="nucleotide sequence ID" value="NZ_VIGC02000009.1"/>
</dbReference>
<dbReference type="AlphaFoldDB" id="A0A540VH71"/>
<keyword evidence="2" id="KW-1185">Reference proteome</keyword>
<dbReference type="PANTHER" id="PTHR36931">
    <property type="entry name" value="UPF0153 PROTEIN YEIW"/>
    <property type="match status" value="1"/>
</dbReference>
<dbReference type="Proteomes" id="UP000317371">
    <property type="component" value="Unassembled WGS sequence"/>
</dbReference>
<dbReference type="EMBL" id="VIGC01000009">
    <property type="protein sequence ID" value="TQE96116.1"/>
    <property type="molecule type" value="Genomic_DNA"/>
</dbReference>
<evidence type="ECO:0000313" key="2">
    <source>
        <dbReference type="Proteomes" id="UP000317371"/>
    </source>
</evidence>
<protein>
    <submittedName>
        <fullName evidence="1">YkgJ family cysteine cluster protein</fullName>
    </submittedName>
</protein>
<dbReference type="Pfam" id="PF03692">
    <property type="entry name" value="CxxCxxCC"/>
    <property type="match status" value="1"/>
</dbReference>
<organism evidence="1 2">
    <name type="scientific">Litorilinea aerophila</name>
    <dbReference type="NCBI Taxonomy" id="1204385"/>
    <lineage>
        <taxon>Bacteria</taxon>
        <taxon>Bacillati</taxon>
        <taxon>Chloroflexota</taxon>
        <taxon>Caldilineae</taxon>
        <taxon>Caldilineales</taxon>
        <taxon>Caldilineaceae</taxon>
        <taxon>Litorilinea</taxon>
    </lineage>
</organism>
<comment type="caution">
    <text evidence="1">The sequence shown here is derived from an EMBL/GenBank/DDBJ whole genome shotgun (WGS) entry which is preliminary data.</text>
</comment>
<evidence type="ECO:0000313" key="1">
    <source>
        <dbReference type="EMBL" id="TQE96116.1"/>
    </source>
</evidence>
<proteinExistence type="predicted"/>
<dbReference type="InterPro" id="IPR005358">
    <property type="entry name" value="Puta_zinc/iron-chelating_dom"/>
</dbReference>
<dbReference type="OrthoDB" id="6003696at2"/>